<dbReference type="EMBL" id="KX349250">
    <property type="protein sequence ID" value="AOO02849.1"/>
    <property type="molecule type" value="Genomic_DNA"/>
</dbReference>
<accession>A0A1D7RC84</accession>
<dbReference type="Proteomes" id="UP000220799">
    <property type="component" value="Segment"/>
</dbReference>
<evidence type="ECO:0000313" key="17">
    <source>
        <dbReference type="EMBL" id="AOO01138.1"/>
    </source>
</evidence>
<dbReference type="Proteomes" id="UP000220274">
    <property type="component" value="Genome"/>
</dbReference>
<dbReference type="Proteomes" id="UP000220171">
    <property type="component" value="Segment"/>
</dbReference>
<dbReference type="Proteomes" id="UP000229411">
    <property type="component" value="Segment"/>
</dbReference>
<evidence type="ECO:0000313" key="51">
    <source>
        <dbReference type="EMBL" id="AOO08415.1"/>
    </source>
</evidence>
<dbReference type="Proteomes" id="UP000220084">
    <property type="component" value="Segment"/>
</dbReference>
<evidence type="ECO:0000313" key="25">
    <source>
        <dbReference type="EMBL" id="AOO02849.1"/>
    </source>
</evidence>
<dbReference type="Proteomes" id="UP000220495">
    <property type="component" value="Genome"/>
</dbReference>
<evidence type="ECO:0000313" key="13">
    <source>
        <dbReference type="EMBL" id="AOO00283.1"/>
    </source>
</evidence>
<evidence type="ECO:0000313" key="32">
    <source>
        <dbReference type="EMBL" id="AOO04347.1"/>
    </source>
</evidence>
<evidence type="ECO:0000313" key="33">
    <source>
        <dbReference type="EMBL" id="AOO04561.1"/>
    </source>
</evidence>
<evidence type="ECO:0000313" key="49">
    <source>
        <dbReference type="EMBL" id="AOO07986.1"/>
    </source>
</evidence>
<dbReference type="EMBL" id="KX349267">
    <property type="protein sequence ID" value="AOO06485.1"/>
    <property type="molecule type" value="Genomic_DNA"/>
</dbReference>
<dbReference type="Proteomes" id="UP000219987">
    <property type="component" value="Segment"/>
</dbReference>
<dbReference type="EMBL" id="KX349258">
    <property type="protein sequence ID" value="AOO04561.1"/>
    <property type="molecule type" value="Genomic_DNA"/>
</dbReference>
<dbReference type="EMBL" id="KX349266">
    <property type="protein sequence ID" value="AOO06271.1"/>
    <property type="molecule type" value="Genomic_DNA"/>
</dbReference>
<evidence type="ECO:0000313" key="19">
    <source>
        <dbReference type="EMBL" id="AOO01566.1"/>
    </source>
</evidence>
<dbReference type="Proteomes" id="UP000219810">
    <property type="component" value="Segment"/>
</dbReference>
<dbReference type="Proteomes" id="UP000220656">
    <property type="component" value="Segment"/>
</dbReference>
<dbReference type="EMBL" id="KX349231">
    <property type="protein sequence ID" value="AON98784.1"/>
    <property type="molecule type" value="Genomic_DNA"/>
</dbReference>
<evidence type="ECO:0000313" key="9">
    <source>
        <dbReference type="EMBL" id="AON99427.1"/>
    </source>
</evidence>
<dbReference type="EMBL" id="KX349275">
    <property type="protein sequence ID" value="AOO08201.1"/>
    <property type="molecule type" value="Genomic_DNA"/>
</dbReference>
<dbReference type="Proteomes" id="UP000219847">
    <property type="component" value="Segment"/>
</dbReference>
<dbReference type="Proteomes" id="UP000220968">
    <property type="component" value="Segment"/>
</dbReference>
<evidence type="ECO:0000313" key="14">
    <source>
        <dbReference type="EMBL" id="AOO00497.1"/>
    </source>
</evidence>
<evidence type="ECO:0000313" key="45">
    <source>
        <dbReference type="EMBL" id="AOO07127.1"/>
    </source>
</evidence>
<dbReference type="Proteomes" id="UP000220301">
    <property type="component" value="Segment"/>
</dbReference>
<dbReference type="EMBL" id="KX349243">
    <property type="protein sequence ID" value="AOO01352.1"/>
    <property type="molecule type" value="Genomic_DNA"/>
</dbReference>
<dbReference type="EMBL" id="KX349262">
    <property type="protein sequence ID" value="AOO05416.1"/>
    <property type="molecule type" value="Genomic_DNA"/>
</dbReference>
<reference evidence="60 61" key="1">
    <citation type="journal article" date="2016" name="Environ. Microbiol.">
        <title>Genomic diversification of marine cyanophages into stable ecotypes.</title>
        <authorList>
            <person name="Marston M.F."/>
            <person name="Martiny J.B."/>
        </authorList>
    </citation>
    <scope>NUCLEOTIDE SEQUENCE [LARGE SCALE GENOMIC DNA]</scope>
    <source>
        <strain evidence="1">Fa_02_0709</strain>
        <strain evidence="2">Fa_10_0709</strain>
        <strain evidence="3">Fa_24_0709</strain>
        <strain evidence="4">LIS_01_1010</strain>
        <strain evidence="5">LIS_02_1013</strain>
        <strain evidence="6">LIS_06_1010</strain>
        <strain evidence="7">LIS_09_1010</strain>
        <strain evidence="8">LIS_11_1010</strain>
        <strain evidence="9">LIS_12_1010</strain>
        <strain evidence="10">LIS_14_1013</strain>
        <strain evidence="11">NJ_05_1013</strain>
        <strain evidence="12">Np_01_0709</strain>
        <strain evidence="13">Np_01_1112</strain>
        <strain evidence="14">Np_03_0709</strain>
        <strain evidence="15">Np_03_1112</strain>
        <strain evidence="16">Np_04_1112</strain>
        <strain evidence="17">Np_06_0912</strain>
        <strain evidence="18">Np_11_1112</strain>
        <strain evidence="19">Np_12_0912</strain>
        <strain evidence="20">Np_14_0912</strain>
        <strain evidence="21">Np_15_0709</strain>
        <strain evidence="22">Np_15_1112</strain>
        <strain evidence="23">Np_19_1112</strain>
        <strain evidence="24">Np_20_0912</strain>
        <strain evidence="25">Np_23_1112</strain>
        <strain evidence="26">Np_24_1112</strain>
        <strain evidence="27">Np_31_1112</strain>
        <strain evidence="28">Np_33_0912</strain>
        <strain evidence="29">Np_36_1112</strain>
        <strain evidence="30">RW_01_0709</strain>
        <strain evidence="31">RW_02_0113</strain>
        <strain evidence="32">RW_02_0709</strain>
        <strain evidence="33">RW_03_0709</strain>
        <strain evidence="34">RW_08_1112</strain>
        <strain evidence="35">RW_11_0905</strain>
        <strain evidence="36">RW_12_0113</strain>
        <strain evidence="37">RW_12_0709</strain>
        <strain evidence="38">RW_14_1112</strain>
        <strain evidence="39">RW_16_0905</strain>
        <strain evidence="40">RW_17_0113</strain>
        <strain evidence="41">RW_26_0905</strain>
        <strain evidence="42">RW_29_1112</strain>
        <strain evidence="43">RW_30_0905</strain>
        <strain evidence="44">RW_34_0905</strain>
        <strain evidence="45">RW_40_1112</strain>
        <strain evidence="46">Sn_25_0709</strain>
        <strain evidence="47">W1_01_0709</strain>
        <strain evidence="48">W1_01_0910</strain>
        <strain evidence="49">W1_03_0709</strain>
        <strain evidence="50">W1_08_0709</strain>
        <strain evidence="51">W1_09_0709</strain>
        <strain evidence="52">W1_12_0909</strain>
        <strain evidence="53">W1_13_0709</strain>
        <strain evidence="54">W1_16_0709</strain>
        <strain evidence="55">W2_02_0709</strain>
        <strain evidence="56">W2_13_0910</strain>
        <strain evidence="57">W2_14_0910</strain>
        <strain evidence="58">W2_32_0910</strain>
        <strain evidence="59">W2_39_0910</strain>
    </source>
</reference>
<dbReference type="EMBL" id="KX349256">
    <property type="protein sequence ID" value="AOO04133.1"/>
    <property type="molecule type" value="Genomic_DNA"/>
</dbReference>
<dbReference type="Proteomes" id="UP000220437">
    <property type="component" value="Segment"/>
</dbReference>
<dbReference type="EMBL" id="KX349247">
    <property type="protein sequence ID" value="AOO02208.1"/>
    <property type="molecule type" value="Genomic_DNA"/>
</dbReference>
<dbReference type="Proteomes" id="UP000220822">
    <property type="component" value="Genome"/>
</dbReference>
<dbReference type="Proteomes" id="UP000220431">
    <property type="component" value="Genome"/>
</dbReference>
<evidence type="ECO:0000313" key="42">
    <source>
        <dbReference type="EMBL" id="AOO06485.1"/>
    </source>
</evidence>
<evidence type="ECO:0000313" key="37">
    <source>
        <dbReference type="EMBL" id="AOO05416.1"/>
    </source>
</evidence>
<evidence type="ECO:0000313" key="55">
    <source>
        <dbReference type="EMBL" id="AOO09274.1"/>
    </source>
</evidence>
<dbReference type="Proteomes" id="UP000220657">
    <property type="component" value="Segment"/>
</dbReference>
<dbReference type="Proteomes" id="UP000220477">
    <property type="component" value="Segment"/>
</dbReference>
<dbReference type="EMBL" id="KX349254">
    <property type="protein sequence ID" value="AOO03705.1"/>
    <property type="molecule type" value="Genomic_DNA"/>
</dbReference>
<dbReference type="EMBL" id="KX349268">
    <property type="protein sequence ID" value="AOO06699.1"/>
    <property type="molecule type" value="Genomic_DNA"/>
</dbReference>
<evidence type="ECO:0000313" key="3">
    <source>
        <dbReference type="EMBL" id="AON98138.1"/>
    </source>
</evidence>
<evidence type="ECO:0000313" key="43">
    <source>
        <dbReference type="EMBL" id="AOO06699.1"/>
    </source>
</evidence>
<dbReference type="EMBL" id="KX349235">
    <property type="protein sequence ID" value="AON99641.1"/>
    <property type="molecule type" value="Genomic_DNA"/>
</dbReference>
<evidence type="ECO:0000313" key="23">
    <source>
        <dbReference type="EMBL" id="AOO02421.1"/>
    </source>
</evidence>
<dbReference type="EMBL" id="KX349264">
    <property type="protein sequence ID" value="AOO05844.1"/>
    <property type="molecule type" value="Genomic_DNA"/>
</dbReference>
<evidence type="ECO:0000313" key="35">
    <source>
        <dbReference type="EMBL" id="AOO04988.1"/>
    </source>
</evidence>
<gene>
    <name evidence="1" type="ORF">Fa020709_198</name>
    <name evidence="2" type="ORF">Fa100709_198</name>
    <name evidence="3" type="ORF">Fa240709_198</name>
    <name evidence="4" type="ORF">LIS011010_199</name>
    <name evidence="5" type="ORF">LIS021013_199</name>
    <name evidence="6" type="ORF">LIS061010_200</name>
    <name evidence="7" type="ORF">LIS091010_198</name>
    <name evidence="8" type="ORF">LIS111010_198</name>
    <name evidence="9" type="ORF">LIS121010_199</name>
    <name evidence="10" type="ORF">LIS141013_198</name>
    <name evidence="11" type="ORF">NJ_05_1013_197</name>
    <name evidence="12" type="ORF">Np010709_198</name>
    <name evidence="13" type="ORF">Np011112_198</name>
    <name evidence="14" type="ORF">Np030709_198</name>
    <name evidence="15" type="ORF">Np031112_197</name>
    <name evidence="16" type="ORF">Np041112_198</name>
    <name evidence="17" type="ORF">Np060912_198</name>
    <name evidence="18" type="ORF">Np111112_199</name>
    <name evidence="19" type="ORF">Np120912_198</name>
    <name evidence="20" type="ORF">Np140912_198</name>
    <name evidence="21" type="ORF">Np150709_198</name>
    <name evidence="22" type="ORF">Np151112_198</name>
    <name evidence="23" type="ORF">Np191112_197</name>
    <name evidence="24" type="ORF">Np200912_198</name>
    <name evidence="25" type="ORF">Np231112_198</name>
    <name evidence="26" type="ORF">Np241112_198</name>
    <name evidence="27" type="ORF">Np311112_198</name>
    <name evidence="28" type="ORF">Np330912_198</name>
    <name evidence="29" type="ORF">Np361112_198</name>
    <name evidence="30" type="ORF">RW010709_198</name>
    <name evidence="31" type="ORF">RW020113_198</name>
    <name evidence="32" type="ORF">RW020709_198</name>
    <name evidence="33" type="ORF">RW030709_198</name>
    <name evidence="34" type="ORF">RW081112_197</name>
    <name evidence="35" type="ORF">RW110905_198</name>
    <name evidence="36" type="ORF">RW120113_198</name>
    <name evidence="37" type="ORF">RW120709_198</name>
    <name evidence="38" type="ORF">RW141112_198</name>
    <name evidence="39" type="ORF">RW160905_198</name>
    <name evidence="40" type="ORF">RW170113_198</name>
    <name evidence="41" type="ORF">RW260905_197</name>
    <name evidence="42" type="ORF">RW291112_198</name>
    <name evidence="43" type="ORF">RW300905_198</name>
    <name evidence="44" type="ORF">RW340905_198</name>
    <name evidence="45" type="ORF">RW401112_198</name>
    <name evidence="46" type="ORF">Sn250709_198</name>
    <name evidence="47" type="ORF">W1010709_198</name>
    <name evidence="48" type="ORF">W1010910_199</name>
    <name evidence="49" type="ORF">W1030709_200</name>
    <name evidence="50" type="ORF">W1080709_199</name>
    <name evidence="51" type="ORF">W1090709_198</name>
    <name evidence="52" type="ORF">W1120909_199</name>
    <name evidence="53" type="ORF">W1130709_199</name>
    <name evidence="54" type="ORF">W1160709_198</name>
    <name evidence="55" type="ORF">W2020709_199</name>
    <name evidence="56" type="ORF">W2130910_198</name>
    <name evidence="57" type="ORF">W2140910_198</name>
    <name evidence="58" type="ORF">W2320910_199</name>
    <name evidence="59" type="ORF">W2390910_199</name>
</gene>
<evidence type="ECO:0000313" key="11">
    <source>
        <dbReference type="EMBL" id="AON99854.1"/>
    </source>
</evidence>
<dbReference type="EMBL" id="KX349233">
    <property type="protein sequence ID" value="AON99212.1"/>
    <property type="molecule type" value="Genomic_DNA"/>
</dbReference>
<evidence type="ECO:0000313" key="8">
    <source>
        <dbReference type="EMBL" id="AON99212.1"/>
    </source>
</evidence>
<evidence type="ECO:0000313" key="21">
    <source>
        <dbReference type="EMBL" id="AOO01994.1"/>
    </source>
</evidence>
<dbReference type="EMBL" id="KX349278">
    <property type="protein sequence ID" value="AOO08845.1"/>
    <property type="molecule type" value="Genomic_DNA"/>
</dbReference>
<dbReference type="Proteomes" id="UP000220815">
    <property type="component" value="Genome"/>
</dbReference>
<dbReference type="EMBL" id="KX349246">
    <property type="protein sequence ID" value="AOO01994.1"/>
    <property type="molecule type" value="Genomic_DNA"/>
</dbReference>
<dbReference type="Proteomes" id="UP000220738">
    <property type="component" value="Segment"/>
</dbReference>
<protein>
    <recommendedName>
        <fullName evidence="63">DNA endonuclease V</fullName>
    </recommendedName>
</protein>
<dbReference type="Proteomes" id="UP000220587">
    <property type="component" value="Segment"/>
</dbReference>
<dbReference type="EMBL" id="KX349271">
    <property type="protein sequence ID" value="AOO07341.1"/>
    <property type="molecule type" value="Genomic_DNA"/>
</dbReference>
<evidence type="ECO:0000313" key="62">
    <source>
        <dbReference type="Proteomes" id="UP000220822"/>
    </source>
</evidence>
<dbReference type="EMBL" id="KX349229">
    <property type="protein sequence ID" value="AON98353.1"/>
    <property type="molecule type" value="Genomic_DNA"/>
</dbReference>
<evidence type="ECO:0000313" key="31">
    <source>
        <dbReference type="EMBL" id="AOO04133.1"/>
    </source>
</evidence>
<dbReference type="EMBL" id="KX349230">
    <property type="protein sequence ID" value="AON98568.1"/>
    <property type="molecule type" value="Genomic_DNA"/>
</dbReference>
<dbReference type="EMBL" id="KX349283">
    <property type="protein sequence ID" value="AOO09917.1"/>
    <property type="molecule type" value="Genomic_DNA"/>
</dbReference>
<dbReference type="EMBL" id="KX349279">
    <property type="protein sequence ID" value="AOO09059.1"/>
    <property type="molecule type" value="Genomic_DNA"/>
</dbReference>
<dbReference type="EMBL" id="KX349253">
    <property type="protein sequence ID" value="AOO03491.1"/>
    <property type="molecule type" value="Genomic_DNA"/>
</dbReference>
<dbReference type="EMBL" id="KX349249">
    <property type="protein sequence ID" value="AOO02635.1"/>
    <property type="molecule type" value="Genomic_DNA"/>
</dbReference>
<evidence type="ECO:0000313" key="1">
    <source>
        <dbReference type="EMBL" id="AON97710.1"/>
    </source>
</evidence>
<dbReference type="EMBL" id="KX349234">
    <property type="protein sequence ID" value="AON99427.1"/>
    <property type="molecule type" value="Genomic_DNA"/>
</dbReference>
<dbReference type="Proteomes" id="UP000220457">
    <property type="component" value="Segment"/>
</dbReference>
<proteinExistence type="predicted"/>
<dbReference type="EMBL" id="KX349277">
    <property type="protein sequence ID" value="AOO08630.1"/>
    <property type="molecule type" value="Genomic_DNA"/>
</dbReference>
<dbReference type="Proteomes" id="UP000220062">
    <property type="component" value="Segment"/>
</dbReference>
<dbReference type="EMBL" id="KX349248">
    <property type="protein sequence ID" value="AOO02421.1"/>
    <property type="molecule type" value="Genomic_DNA"/>
</dbReference>
<dbReference type="Proteomes" id="UP000220899">
    <property type="component" value="Segment"/>
</dbReference>
<dbReference type="EMBL" id="KX349232">
    <property type="protein sequence ID" value="AON98998.1"/>
    <property type="molecule type" value="Genomic_DNA"/>
</dbReference>
<evidence type="ECO:0000313" key="46">
    <source>
        <dbReference type="EMBL" id="AOO07341.1"/>
    </source>
</evidence>
<dbReference type="Proteomes" id="UP000220326">
    <property type="component" value="Segment"/>
</dbReference>
<dbReference type="Proteomes" id="UP000220036">
    <property type="component" value="Segment"/>
</dbReference>
<dbReference type="EMBL" id="KX349240">
    <property type="protein sequence ID" value="AOO00710.1"/>
    <property type="molecule type" value="Genomic_DNA"/>
</dbReference>
<evidence type="ECO:0000313" key="15">
    <source>
        <dbReference type="EMBL" id="AOO00710.1"/>
    </source>
</evidence>
<dbReference type="EMBL" id="KX349257">
    <property type="protein sequence ID" value="AOO04347.1"/>
    <property type="molecule type" value="Genomic_DNA"/>
</dbReference>
<dbReference type="Proteomes" id="UP000220813">
    <property type="component" value="Segment"/>
</dbReference>
<dbReference type="EMBL" id="KX349227">
    <property type="protein sequence ID" value="AON97924.1"/>
    <property type="molecule type" value="Genomic_DNA"/>
</dbReference>
<evidence type="ECO:0000313" key="41">
    <source>
        <dbReference type="EMBL" id="AOO06271.1"/>
    </source>
</evidence>
<dbReference type="EMBL" id="KX349282">
    <property type="protein sequence ID" value="AOO09702.1"/>
    <property type="molecule type" value="Genomic_DNA"/>
</dbReference>
<dbReference type="Proteomes" id="UP000220556">
    <property type="component" value="Segment"/>
</dbReference>
<dbReference type="EMBL" id="KX349245">
    <property type="protein sequence ID" value="AOO01780.1"/>
    <property type="molecule type" value="Genomic_DNA"/>
</dbReference>
<dbReference type="EMBL" id="KX349238">
    <property type="protein sequence ID" value="AOO00283.1"/>
    <property type="molecule type" value="Genomic_DNA"/>
</dbReference>
<evidence type="ECO:0000313" key="40">
    <source>
        <dbReference type="EMBL" id="AOO06058.1"/>
    </source>
</evidence>
<dbReference type="Proteomes" id="UP000220878">
    <property type="component" value="Genome"/>
</dbReference>
<evidence type="ECO:0000313" key="2">
    <source>
        <dbReference type="EMBL" id="AON97924.1"/>
    </source>
</evidence>
<dbReference type="EMBL" id="KX349281">
    <property type="protein sequence ID" value="AOO09488.1"/>
    <property type="molecule type" value="Genomic_DNA"/>
</dbReference>
<evidence type="ECO:0000313" key="4">
    <source>
        <dbReference type="EMBL" id="AON98353.1"/>
    </source>
</evidence>
<dbReference type="EMBL" id="KX349239">
    <property type="protein sequence ID" value="AOO00497.1"/>
    <property type="molecule type" value="Genomic_DNA"/>
</dbReference>
<dbReference type="Proteomes" id="UP000220628">
    <property type="component" value="Segment"/>
</dbReference>
<dbReference type="Proteomes" id="UP000220729">
    <property type="component" value="Segment"/>
</dbReference>
<dbReference type="EMBL" id="KX349261">
    <property type="protein sequence ID" value="AOO05202.1"/>
    <property type="molecule type" value="Genomic_DNA"/>
</dbReference>
<dbReference type="Proteomes" id="UP000220375">
    <property type="component" value="Segment"/>
</dbReference>
<name>A0A1D7RC84_9CAUD</name>
<dbReference type="Proteomes" id="UP000220280">
    <property type="component" value="Segment"/>
</dbReference>
<evidence type="ECO:0000313" key="10">
    <source>
        <dbReference type="EMBL" id="AON99641.1"/>
    </source>
</evidence>
<dbReference type="EMBL" id="KX349265">
    <property type="protein sequence ID" value="AOO06058.1"/>
    <property type="molecule type" value="Genomic_DNA"/>
</dbReference>
<evidence type="ECO:0008006" key="63">
    <source>
        <dbReference type="Google" id="ProtNLM"/>
    </source>
</evidence>
<evidence type="ECO:0000313" key="53">
    <source>
        <dbReference type="EMBL" id="AOO08845.1"/>
    </source>
</evidence>
<dbReference type="Proteomes" id="UP000220862">
    <property type="component" value="Segment"/>
</dbReference>
<evidence type="ECO:0000313" key="34">
    <source>
        <dbReference type="EMBL" id="AOO04774.1"/>
    </source>
</evidence>
<sequence>MQIFDDFLEPGEFNQMQRVFLSEEFPWFYNNNVVCGQDNRDLFQMCHTFYYAWEWRTDYRNLIAPVVNQLDILQPLRIKANLTFKMDKNHEGGYHIDFNAKDIIQKNKTAIFYVTTTDGPTLFEDGTKCDCVENRLVLFDNGIQHSGTFATDAKQRVVVNFNFYTP</sequence>
<dbReference type="EMBL" id="KX349252">
    <property type="protein sequence ID" value="AOO03277.1"/>
    <property type="molecule type" value="Genomic_DNA"/>
</dbReference>
<evidence type="ECO:0000313" key="18">
    <source>
        <dbReference type="EMBL" id="AOO01352.1"/>
    </source>
</evidence>
<dbReference type="EMBL" id="KX349259">
    <property type="protein sequence ID" value="AOO04774.1"/>
    <property type="molecule type" value="Genomic_DNA"/>
</dbReference>
<dbReference type="EMBL" id="KX349251">
    <property type="protein sequence ID" value="AOO03063.1"/>
    <property type="molecule type" value="Genomic_DNA"/>
</dbReference>
<dbReference type="Proteomes" id="UP000220287">
    <property type="component" value="Segment"/>
</dbReference>
<evidence type="ECO:0000313" key="6">
    <source>
        <dbReference type="EMBL" id="AON98784.1"/>
    </source>
</evidence>
<dbReference type="EMBL" id="KX349284">
    <property type="protein sequence ID" value="AOO10132.1"/>
    <property type="molecule type" value="Genomic_DNA"/>
</dbReference>
<dbReference type="Proteomes" id="UP000219978">
    <property type="component" value="Segment"/>
</dbReference>
<dbReference type="EMBL" id="KX349244">
    <property type="protein sequence ID" value="AOO01566.1"/>
    <property type="molecule type" value="Genomic_DNA"/>
</dbReference>
<evidence type="ECO:0000313" key="47">
    <source>
        <dbReference type="EMBL" id="AOO07555.1"/>
    </source>
</evidence>
<evidence type="ECO:0000313" key="29">
    <source>
        <dbReference type="EMBL" id="AOO03705.1"/>
    </source>
</evidence>
<dbReference type="Proteomes" id="UP000219973">
    <property type="component" value="Segment"/>
</dbReference>
<dbReference type="EMBL" id="KX349274">
    <property type="protein sequence ID" value="AOO07986.1"/>
    <property type="molecule type" value="Genomic_DNA"/>
</dbReference>
<evidence type="ECO:0000313" key="36">
    <source>
        <dbReference type="EMBL" id="AOO05202.1"/>
    </source>
</evidence>
<dbReference type="EMBL" id="KX349280">
    <property type="protein sequence ID" value="AOO09274.1"/>
    <property type="molecule type" value="Genomic_DNA"/>
</dbReference>
<dbReference type="Proteomes" id="UP000220212">
    <property type="component" value="Segment"/>
</dbReference>
<dbReference type="Proteomes" id="UP000219867">
    <property type="component" value="Segment"/>
</dbReference>
<evidence type="ECO:0000313" key="50">
    <source>
        <dbReference type="EMBL" id="AOO08201.1"/>
    </source>
</evidence>
<dbReference type="Proteomes" id="UP000220787">
    <property type="component" value="Segment"/>
</dbReference>
<evidence type="ECO:0000313" key="60">
    <source>
        <dbReference type="Proteomes" id="UP000219740"/>
    </source>
</evidence>
<dbReference type="EMBL" id="KX349273">
    <property type="protein sequence ID" value="AOO07770.1"/>
    <property type="molecule type" value="Genomic_DNA"/>
</dbReference>
<dbReference type="Proteomes" id="UP000219940">
    <property type="component" value="Segment"/>
</dbReference>
<evidence type="ECO:0000313" key="54">
    <source>
        <dbReference type="EMBL" id="AOO09059.1"/>
    </source>
</evidence>
<dbReference type="EMBL" id="KX349260">
    <property type="protein sequence ID" value="AOO04988.1"/>
    <property type="molecule type" value="Genomic_DNA"/>
</dbReference>
<dbReference type="Proteomes" id="UP000219792">
    <property type="component" value="Segment"/>
</dbReference>
<dbReference type="Proteomes" id="UP000219823">
    <property type="component" value="Segment"/>
</dbReference>
<evidence type="ECO:0000313" key="16">
    <source>
        <dbReference type="EMBL" id="AOO00924.1"/>
    </source>
</evidence>
<evidence type="ECO:0000313" key="56">
    <source>
        <dbReference type="EMBL" id="AOO09488.1"/>
    </source>
</evidence>
<organism evidence="7 62">
    <name type="scientific">Synechococcus phage S-RIM2</name>
    <dbReference type="NCBI Taxonomy" id="687800"/>
    <lineage>
        <taxon>Viruses</taxon>
        <taxon>Duplodnaviria</taxon>
        <taxon>Heunggongvirae</taxon>
        <taxon>Uroviricota</taxon>
        <taxon>Caudoviricetes</taxon>
        <taxon>Pantevenvirales</taxon>
        <taxon>Kyanoviridae</taxon>
        <taxon>Nerrivikvirus</taxon>
        <taxon>Nerrivikvirus srim2</taxon>
    </lineage>
</organism>
<evidence type="ECO:0000313" key="57">
    <source>
        <dbReference type="EMBL" id="AOO09702.1"/>
    </source>
</evidence>
<evidence type="ECO:0000313" key="20">
    <source>
        <dbReference type="EMBL" id="AOO01780.1"/>
    </source>
</evidence>
<evidence type="ECO:0000313" key="59">
    <source>
        <dbReference type="EMBL" id="AOO10132.1"/>
    </source>
</evidence>
<evidence type="ECO:0000313" key="22">
    <source>
        <dbReference type="EMBL" id="AOO02208.1"/>
    </source>
</evidence>
<dbReference type="EMBL" id="KX349263">
    <property type="protein sequence ID" value="AOO05630.1"/>
    <property type="molecule type" value="Genomic_DNA"/>
</dbReference>
<dbReference type="Proteomes" id="UP000220745">
    <property type="component" value="Segment"/>
</dbReference>
<evidence type="ECO:0000313" key="61">
    <source>
        <dbReference type="Proteomes" id="UP000219765"/>
    </source>
</evidence>
<evidence type="ECO:0000313" key="39">
    <source>
        <dbReference type="EMBL" id="AOO05844.1"/>
    </source>
</evidence>
<dbReference type="Proteomes" id="UP000220231">
    <property type="component" value="Segment"/>
</dbReference>
<evidence type="ECO:0000313" key="52">
    <source>
        <dbReference type="EMBL" id="AOO08630.1"/>
    </source>
</evidence>
<dbReference type="EMBL" id="KX349242">
    <property type="protein sequence ID" value="AOO01138.1"/>
    <property type="molecule type" value="Genomic_DNA"/>
</dbReference>
<dbReference type="Proteomes" id="UP000220999">
    <property type="component" value="Segment"/>
</dbReference>
<dbReference type="Proteomes" id="UP000219866">
    <property type="component" value="Segment"/>
</dbReference>
<dbReference type="Proteomes" id="UP000220101">
    <property type="component" value="Segment"/>
</dbReference>
<dbReference type="EMBL" id="KX349255">
    <property type="protein sequence ID" value="AOO03919.1"/>
    <property type="molecule type" value="Genomic_DNA"/>
</dbReference>
<dbReference type="EMBL" id="KX349272">
    <property type="protein sequence ID" value="AOO07555.1"/>
    <property type="molecule type" value="Genomic_DNA"/>
</dbReference>
<dbReference type="Proteomes" id="UP000220510">
    <property type="component" value="Genome"/>
</dbReference>
<dbReference type="Proteomes" id="UP000220960">
    <property type="component" value="Segment"/>
</dbReference>
<dbReference type="Proteomes" id="UP000220975">
    <property type="component" value="Segment"/>
</dbReference>
<dbReference type="EMBL" id="KX349270">
    <property type="protein sequence ID" value="AOO07127.1"/>
    <property type="molecule type" value="Genomic_DNA"/>
</dbReference>
<dbReference type="Proteomes" id="UP000219893">
    <property type="component" value="Segment"/>
</dbReference>
<evidence type="ECO:0000313" key="27">
    <source>
        <dbReference type="EMBL" id="AOO03277.1"/>
    </source>
</evidence>
<dbReference type="EMBL" id="KX349226">
    <property type="protein sequence ID" value="AON97710.1"/>
    <property type="molecule type" value="Genomic_DNA"/>
</dbReference>
<dbReference type="Proteomes" id="UP000219765">
    <property type="component" value="Segment"/>
</dbReference>
<dbReference type="Proteomes" id="UP000220420">
    <property type="component" value="Segment"/>
</dbReference>
<evidence type="ECO:0000313" key="28">
    <source>
        <dbReference type="EMBL" id="AOO03491.1"/>
    </source>
</evidence>
<evidence type="ECO:0000313" key="30">
    <source>
        <dbReference type="EMBL" id="AOO03919.1"/>
    </source>
</evidence>
<dbReference type="Proteomes" id="UP000220455">
    <property type="component" value="Segment"/>
</dbReference>
<evidence type="ECO:0000313" key="7">
    <source>
        <dbReference type="EMBL" id="AON98998.1"/>
    </source>
</evidence>
<evidence type="ECO:0000313" key="44">
    <source>
        <dbReference type="EMBL" id="AOO06913.1"/>
    </source>
</evidence>
<dbReference type="EMBL" id="KX349269">
    <property type="protein sequence ID" value="AOO06913.1"/>
    <property type="molecule type" value="Genomic_DNA"/>
</dbReference>
<evidence type="ECO:0000313" key="38">
    <source>
        <dbReference type="EMBL" id="AOO05630.1"/>
    </source>
</evidence>
<dbReference type="EMBL" id="KX349276">
    <property type="protein sequence ID" value="AOO08415.1"/>
    <property type="molecule type" value="Genomic_DNA"/>
</dbReference>
<dbReference type="EMBL" id="KX349237">
    <property type="protein sequence ID" value="AOO00069.1"/>
    <property type="molecule type" value="Genomic_DNA"/>
</dbReference>
<evidence type="ECO:0000313" key="58">
    <source>
        <dbReference type="EMBL" id="AOO09917.1"/>
    </source>
</evidence>
<dbReference type="Proteomes" id="UP000220257">
    <property type="component" value="Genome"/>
</dbReference>
<dbReference type="Proteomes" id="UP000219740">
    <property type="component" value="Genome"/>
</dbReference>
<dbReference type="Proteomes" id="UP000220290">
    <property type="component" value="Segment"/>
</dbReference>
<dbReference type="Proteomes" id="UP000219918">
    <property type="component" value="Segment"/>
</dbReference>
<evidence type="ECO:0000313" key="26">
    <source>
        <dbReference type="EMBL" id="AOO03063.1"/>
    </source>
</evidence>
<evidence type="ECO:0000313" key="48">
    <source>
        <dbReference type="EMBL" id="AOO07770.1"/>
    </source>
</evidence>
<dbReference type="EMBL" id="KX349241">
    <property type="protein sequence ID" value="AOO00924.1"/>
    <property type="molecule type" value="Genomic_DNA"/>
</dbReference>
<evidence type="ECO:0000313" key="24">
    <source>
        <dbReference type="EMBL" id="AOO02635.1"/>
    </source>
</evidence>
<dbReference type="EMBL" id="KX349228">
    <property type="protein sequence ID" value="AON98138.1"/>
    <property type="molecule type" value="Genomic_DNA"/>
</dbReference>
<dbReference type="EMBL" id="KX349236">
    <property type="protein sequence ID" value="AON99854.1"/>
    <property type="molecule type" value="Genomic_DNA"/>
</dbReference>
<dbReference type="Proteomes" id="UP000220874">
    <property type="component" value="Segment"/>
</dbReference>
<evidence type="ECO:0000313" key="12">
    <source>
        <dbReference type="EMBL" id="AOO00069.1"/>
    </source>
</evidence>
<evidence type="ECO:0000313" key="5">
    <source>
        <dbReference type="EMBL" id="AON98568.1"/>
    </source>
</evidence>